<dbReference type="Gene3D" id="3.40.1350.100">
    <property type="match status" value="1"/>
</dbReference>
<dbReference type="PANTHER" id="PTHR33926">
    <property type="entry name" value="PROTEIN TIC 22, CHLOROPLASTIC"/>
    <property type="match status" value="1"/>
</dbReference>
<dbReference type="PANTHER" id="PTHR33926:SF4">
    <property type="entry name" value="PROTEIN TIC 22, CHLOROPLASTIC"/>
    <property type="match status" value="1"/>
</dbReference>
<reference evidence="1 2" key="1">
    <citation type="journal article" date="2020" name="ISME J.">
        <title>Comparative genomics reveals insights into cyanobacterial evolution and habitat adaptation.</title>
        <authorList>
            <person name="Chen M.Y."/>
            <person name="Teng W.K."/>
            <person name="Zhao L."/>
            <person name="Hu C.X."/>
            <person name="Zhou Y.K."/>
            <person name="Han B.P."/>
            <person name="Song L.R."/>
            <person name="Shu W.S."/>
        </authorList>
    </citation>
    <scope>NUCLEOTIDE SEQUENCE [LARGE SCALE GENOMIC DNA]</scope>
    <source>
        <strain evidence="1 2">FACHB-1040</strain>
    </source>
</reference>
<evidence type="ECO:0000313" key="2">
    <source>
        <dbReference type="Proteomes" id="UP000606721"/>
    </source>
</evidence>
<keyword evidence="2" id="KW-1185">Reference proteome</keyword>
<comment type="caution">
    <text evidence="1">The sequence shown here is derived from an EMBL/GenBank/DDBJ whole genome shotgun (WGS) entry which is preliminary data.</text>
</comment>
<gene>
    <name evidence="1" type="ORF">H6F99_09950</name>
</gene>
<sequence>MKLLVRWGLTLGLAGSVMFGGILGINNLQALALPHEQVVKTLQEVPVFTLTNAQGEFVVISRKNQSKTISQVGFFLSKKDAQIFLEQRLKKENPQLASTIKITPLSLAEYYKLVVENNKKKDSNIVFSLVPSKQQVDQAITMLNTSGKTDKKFDGIPLFVPKFKQDNSYLTIPKGQAGKERLIPFYFEKEQAVALLEAFKKAKPQEAANTEIQVLDLYRVIDTLSSSNDPSTNKIFLFPSRESIEFIRSIVPAQPKK</sequence>
<dbReference type="InterPro" id="IPR007378">
    <property type="entry name" value="Tic22-like"/>
</dbReference>
<proteinExistence type="predicted"/>
<accession>A0ABR8BX11</accession>
<protein>
    <recommendedName>
        <fullName evidence="3">Tic22</fullName>
    </recommendedName>
</protein>
<dbReference type="Proteomes" id="UP000606721">
    <property type="component" value="Unassembled WGS sequence"/>
</dbReference>
<organism evidence="1 2">
    <name type="scientific">Aphanizomenon flos-aquae FACHB-1040</name>
    <dbReference type="NCBI Taxonomy" id="2692887"/>
    <lineage>
        <taxon>Bacteria</taxon>
        <taxon>Bacillati</taxon>
        <taxon>Cyanobacteriota</taxon>
        <taxon>Cyanophyceae</taxon>
        <taxon>Nostocales</taxon>
        <taxon>Aphanizomenonaceae</taxon>
        <taxon>Aphanizomenon</taxon>
    </lineage>
</organism>
<dbReference type="EMBL" id="JACJQT010000021">
    <property type="protein sequence ID" value="MBD2278605.1"/>
    <property type="molecule type" value="Genomic_DNA"/>
</dbReference>
<dbReference type="RefSeq" id="WP_190382939.1">
    <property type="nucleotide sequence ID" value="NZ_JACJQT010000021.1"/>
</dbReference>
<evidence type="ECO:0000313" key="1">
    <source>
        <dbReference type="EMBL" id="MBD2278605.1"/>
    </source>
</evidence>
<dbReference type="Pfam" id="PF04278">
    <property type="entry name" value="Tic22"/>
    <property type="match status" value="1"/>
</dbReference>
<name>A0ABR8BX11_APHFL</name>
<evidence type="ECO:0008006" key="3">
    <source>
        <dbReference type="Google" id="ProtNLM"/>
    </source>
</evidence>